<dbReference type="GO" id="GO:0003677">
    <property type="term" value="F:DNA binding"/>
    <property type="evidence" value="ECO:0007669"/>
    <property type="project" value="UniProtKB-KW"/>
</dbReference>
<dbReference type="OrthoDB" id="3145928at2759"/>
<keyword evidence="3" id="KW-0805">Transcription regulation</keyword>
<keyword evidence="4" id="KW-0238">DNA-binding</keyword>
<dbReference type="EMBL" id="JAPZBU010000009">
    <property type="protein sequence ID" value="KAJ5388418.1"/>
    <property type="molecule type" value="Genomic_DNA"/>
</dbReference>
<keyword evidence="6" id="KW-0539">Nucleus</keyword>
<reference evidence="7" key="1">
    <citation type="submission" date="2022-12" db="EMBL/GenBank/DDBJ databases">
        <authorList>
            <person name="Petersen C."/>
        </authorList>
    </citation>
    <scope>NUCLEOTIDE SEQUENCE</scope>
    <source>
        <strain evidence="7">IBT 29677</strain>
    </source>
</reference>
<dbReference type="GeneID" id="81374576"/>
<dbReference type="AlphaFoldDB" id="A0A9W9VSB8"/>
<dbReference type="PANTHER" id="PTHR36206:SF14">
    <property type="entry name" value="ZN(2)-C6 FUNGAL-TYPE DOMAIN-CONTAINING PROTEIN-RELATED"/>
    <property type="match status" value="1"/>
</dbReference>
<dbReference type="PANTHER" id="PTHR36206">
    <property type="entry name" value="ASPERCRYPTIN BIOSYNTHESIS CLUSTER-SPECIFIC TRANSCRIPTION REGULATOR ATNN-RELATED"/>
    <property type="match status" value="1"/>
</dbReference>
<keyword evidence="1" id="KW-0479">Metal-binding</keyword>
<keyword evidence="8" id="KW-1185">Reference proteome</keyword>
<evidence type="ECO:0000313" key="7">
    <source>
        <dbReference type="EMBL" id="KAJ5388418.1"/>
    </source>
</evidence>
<proteinExistence type="predicted"/>
<organism evidence="7 8">
    <name type="scientific">Penicillium cosmopolitanum</name>
    <dbReference type="NCBI Taxonomy" id="1131564"/>
    <lineage>
        <taxon>Eukaryota</taxon>
        <taxon>Fungi</taxon>
        <taxon>Dikarya</taxon>
        <taxon>Ascomycota</taxon>
        <taxon>Pezizomycotina</taxon>
        <taxon>Eurotiomycetes</taxon>
        <taxon>Eurotiomycetidae</taxon>
        <taxon>Eurotiales</taxon>
        <taxon>Aspergillaceae</taxon>
        <taxon>Penicillium</taxon>
    </lineage>
</organism>
<gene>
    <name evidence="7" type="ORF">N7509_010959</name>
</gene>
<evidence type="ECO:0000256" key="2">
    <source>
        <dbReference type="ARBA" id="ARBA00022833"/>
    </source>
</evidence>
<dbReference type="Proteomes" id="UP001147747">
    <property type="component" value="Unassembled WGS sequence"/>
</dbReference>
<dbReference type="InterPro" id="IPR052360">
    <property type="entry name" value="Transcr_Regulatory_Proteins"/>
</dbReference>
<evidence type="ECO:0000256" key="4">
    <source>
        <dbReference type="ARBA" id="ARBA00023125"/>
    </source>
</evidence>
<keyword evidence="5" id="KW-0804">Transcription</keyword>
<dbReference type="RefSeq" id="XP_056486216.1">
    <property type="nucleotide sequence ID" value="XM_056635596.1"/>
</dbReference>
<sequence>MAPRHTLSLSPNSGRRERRAFEFYFVSAAPQLAGGMSIDFWTTVVPQICRSEPAVWDAMIAISALFEYPDQCLDFTYLRNCHKRSESLSQIQQEALSWYSRSISSISSQIAGRGADPYIALISCILFICIETIQGRVEEALQLYRQGVSLILDLRVQVSHGMVSTSKVALLEDTIVPLFLRLCAVSLSISGVQPCELYTLANIGIPAVFSSVDSARFVIANLYTEAQLFENEATKHIWAVGRDAAISQDLLNRQHSLKDRLNNWHRAYIGMCQNLHTRAAMPTNAEPILMTYHAALFIFVSECLTHHEIVYDNHLAGFTTIVEQASLTLASTVGPNGAQPPFTFEMGIGMPLFLTVMKCRDSNLRLRALDLLRQAPPMQGFFKCTPVAHLSENFMKLEESYGKAIRESTGDHSVDIPEEARICHYGVFRPQDGLPPRYR</sequence>
<protein>
    <recommendedName>
        <fullName evidence="9">Transcription factor domain-containing protein</fullName>
    </recommendedName>
</protein>
<evidence type="ECO:0008006" key="9">
    <source>
        <dbReference type="Google" id="ProtNLM"/>
    </source>
</evidence>
<evidence type="ECO:0000313" key="8">
    <source>
        <dbReference type="Proteomes" id="UP001147747"/>
    </source>
</evidence>
<keyword evidence="2" id="KW-0862">Zinc</keyword>
<evidence type="ECO:0000256" key="1">
    <source>
        <dbReference type="ARBA" id="ARBA00022723"/>
    </source>
</evidence>
<accession>A0A9W9VSB8</accession>
<dbReference type="GO" id="GO:0046872">
    <property type="term" value="F:metal ion binding"/>
    <property type="evidence" value="ECO:0007669"/>
    <property type="project" value="UniProtKB-KW"/>
</dbReference>
<reference evidence="7" key="2">
    <citation type="journal article" date="2023" name="IMA Fungus">
        <title>Comparative genomic study of the Penicillium genus elucidates a diverse pangenome and 15 lateral gene transfer events.</title>
        <authorList>
            <person name="Petersen C."/>
            <person name="Sorensen T."/>
            <person name="Nielsen M.R."/>
            <person name="Sondergaard T.E."/>
            <person name="Sorensen J.L."/>
            <person name="Fitzpatrick D.A."/>
            <person name="Frisvad J.C."/>
            <person name="Nielsen K.L."/>
        </authorList>
    </citation>
    <scope>NUCLEOTIDE SEQUENCE</scope>
    <source>
        <strain evidence="7">IBT 29677</strain>
    </source>
</reference>
<comment type="caution">
    <text evidence="7">The sequence shown here is derived from an EMBL/GenBank/DDBJ whole genome shotgun (WGS) entry which is preliminary data.</text>
</comment>
<evidence type="ECO:0000256" key="3">
    <source>
        <dbReference type="ARBA" id="ARBA00023015"/>
    </source>
</evidence>
<name>A0A9W9VSB8_9EURO</name>
<evidence type="ECO:0000256" key="6">
    <source>
        <dbReference type="ARBA" id="ARBA00023242"/>
    </source>
</evidence>
<evidence type="ECO:0000256" key="5">
    <source>
        <dbReference type="ARBA" id="ARBA00023163"/>
    </source>
</evidence>